<dbReference type="PANTHER" id="PTHR32322:SF2">
    <property type="entry name" value="EAMA DOMAIN-CONTAINING PROTEIN"/>
    <property type="match status" value="1"/>
</dbReference>
<comment type="caution">
    <text evidence="9">The sequence shown here is derived from an EMBL/GenBank/DDBJ whole genome shotgun (WGS) entry which is preliminary data.</text>
</comment>
<dbReference type="Pfam" id="PF00892">
    <property type="entry name" value="EamA"/>
    <property type="match status" value="2"/>
</dbReference>
<organism evidence="9 10">
    <name type="scientific">Nakamurella alba</name>
    <dbReference type="NCBI Taxonomy" id="2665158"/>
    <lineage>
        <taxon>Bacteria</taxon>
        <taxon>Bacillati</taxon>
        <taxon>Actinomycetota</taxon>
        <taxon>Actinomycetes</taxon>
        <taxon>Nakamurellales</taxon>
        <taxon>Nakamurellaceae</taxon>
        <taxon>Nakamurella</taxon>
    </lineage>
</organism>
<evidence type="ECO:0000313" key="10">
    <source>
        <dbReference type="Proteomes" id="UP000460221"/>
    </source>
</evidence>
<dbReference type="Gene3D" id="1.10.3730.20">
    <property type="match status" value="1"/>
</dbReference>
<keyword evidence="3 7" id="KW-0812">Transmembrane</keyword>
<evidence type="ECO:0000256" key="2">
    <source>
        <dbReference type="ARBA" id="ARBA00007362"/>
    </source>
</evidence>
<feature type="transmembrane region" description="Helical" evidence="7">
    <location>
        <begin position="12"/>
        <end position="30"/>
    </location>
</feature>
<accession>A0A7K1FHZ8</accession>
<keyword evidence="4 7" id="KW-1133">Transmembrane helix</keyword>
<evidence type="ECO:0000256" key="7">
    <source>
        <dbReference type="SAM" id="Phobius"/>
    </source>
</evidence>
<dbReference type="Proteomes" id="UP000460221">
    <property type="component" value="Unassembled WGS sequence"/>
</dbReference>
<sequence>MRAGPGQIGVALGLVYVIWGSVYLAVRLVIDETPPLTAMGARFLIAAVLLGGYVWWRRGFRSFRLSGRQIAGVILMGLCLLAIGNGLTSLGQQHGVSSGGAALLVASAPLWIALLRTASGDRPPWLGLLGVLVGFGGLVVLVLGGGAGVGPLPALGVGVMLVSAFCWSLGSWIRPRVPLPADPLVGATYQLAVAGVTLATAGLVSGEPFDPHLSVRGWGAMAYLVVVVSIVGFSAYTWLLQHAPVSVVSTHAYVNPVVAVLLGAVVLHEPVTAAVLVGGGVVVLAVVLVIGAEQRARRRNRSPVGRNGGDVTPVDDRPLGPAGRAAAGGVQPVAER</sequence>
<dbReference type="EMBL" id="WLYK01000001">
    <property type="protein sequence ID" value="MTD12504.1"/>
    <property type="molecule type" value="Genomic_DNA"/>
</dbReference>
<keyword evidence="5 7" id="KW-0472">Membrane</keyword>
<protein>
    <submittedName>
        <fullName evidence="9">EamA family transporter</fullName>
    </submittedName>
</protein>
<feature type="domain" description="EamA" evidence="8">
    <location>
        <begin position="155"/>
        <end position="290"/>
    </location>
</feature>
<dbReference type="SUPFAM" id="SSF103481">
    <property type="entry name" value="Multidrug resistance efflux transporter EmrE"/>
    <property type="match status" value="2"/>
</dbReference>
<evidence type="ECO:0000256" key="3">
    <source>
        <dbReference type="ARBA" id="ARBA00022692"/>
    </source>
</evidence>
<dbReference type="PANTHER" id="PTHR32322">
    <property type="entry name" value="INNER MEMBRANE TRANSPORTER"/>
    <property type="match status" value="1"/>
</dbReference>
<feature type="transmembrane region" description="Helical" evidence="7">
    <location>
        <begin position="273"/>
        <end position="292"/>
    </location>
</feature>
<proteinExistence type="inferred from homology"/>
<feature type="transmembrane region" description="Helical" evidence="7">
    <location>
        <begin position="218"/>
        <end position="240"/>
    </location>
</feature>
<feature type="domain" description="EamA" evidence="8">
    <location>
        <begin position="9"/>
        <end position="142"/>
    </location>
</feature>
<feature type="transmembrane region" description="Helical" evidence="7">
    <location>
        <begin position="184"/>
        <end position="206"/>
    </location>
</feature>
<keyword evidence="10" id="KW-1185">Reference proteome</keyword>
<feature type="transmembrane region" description="Helical" evidence="7">
    <location>
        <begin position="68"/>
        <end position="88"/>
    </location>
</feature>
<evidence type="ECO:0000313" key="9">
    <source>
        <dbReference type="EMBL" id="MTD12504.1"/>
    </source>
</evidence>
<feature type="transmembrane region" description="Helical" evidence="7">
    <location>
        <begin position="36"/>
        <end position="56"/>
    </location>
</feature>
<evidence type="ECO:0000256" key="5">
    <source>
        <dbReference type="ARBA" id="ARBA00023136"/>
    </source>
</evidence>
<dbReference type="RefSeq" id="WP_322097316.1">
    <property type="nucleotide sequence ID" value="NZ_WLYK01000001.1"/>
</dbReference>
<feature type="transmembrane region" description="Helical" evidence="7">
    <location>
        <begin position="247"/>
        <end position="267"/>
    </location>
</feature>
<reference evidence="9 10" key="1">
    <citation type="submission" date="2019-11" db="EMBL/GenBank/DDBJ databases">
        <authorList>
            <person name="Jiang L.-Q."/>
        </authorList>
    </citation>
    <scope>NUCLEOTIDE SEQUENCE [LARGE SCALE GENOMIC DNA]</scope>
    <source>
        <strain evidence="9 10">YIM 132087</strain>
    </source>
</reference>
<name>A0A7K1FHZ8_9ACTN</name>
<feature type="transmembrane region" description="Helical" evidence="7">
    <location>
        <begin position="94"/>
        <end position="114"/>
    </location>
</feature>
<dbReference type="AlphaFoldDB" id="A0A7K1FHZ8"/>
<gene>
    <name evidence="9" type="ORF">GIS00_00915</name>
</gene>
<dbReference type="InterPro" id="IPR050638">
    <property type="entry name" value="AA-Vitamin_Transporters"/>
</dbReference>
<evidence type="ECO:0000259" key="8">
    <source>
        <dbReference type="Pfam" id="PF00892"/>
    </source>
</evidence>
<comment type="subcellular location">
    <subcellularLocation>
        <location evidence="1">Membrane</location>
        <topology evidence="1">Multi-pass membrane protein</topology>
    </subcellularLocation>
</comment>
<feature type="compositionally biased region" description="Low complexity" evidence="6">
    <location>
        <begin position="319"/>
        <end position="329"/>
    </location>
</feature>
<dbReference type="InterPro" id="IPR000620">
    <property type="entry name" value="EamA_dom"/>
</dbReference>
<comment type="similarity">
    <text evidence="2">Belongs to the EamA transporter family.</text>
</comment>
<evidence type="ECO:0000256" key="4">
    <source>
        <dbReference type="ARBA" id="ARBA00022989"/>
    </source>
</evidence>
<evidence type="ECO:0000256" key="6">
    <source>
        <dbReference type="SAM" id="MobiDB-lite"/>
    </source>
</evidence>
<feature type="region of interest" description="Disordered" evidence="6">
    <location>
        <begin position="299"/>
        <end position="336"/>
    </location>
</feature>
<dbReference type="InterPro" id="IPR037185">
    <property type="entry name" value="EmrE-like"/>
</dbReference>
<feature type="transmembrane region" description="Helical" evidence="7">
    <location>
        <begin position="126"/>
        <end position="146"/>
    </location>
</feature>
<feature type="transmembrane region" description="Helical" evidence="7">
    <location>
        <begin position="152"/>
        <end position="172"/>
    </location>
</feature>
<evidence type="ECO:0000256" key="1">
    <source>
        <dbReference type="ARBA" id="ARBA00004141"/>
    </source>
</evidence>
<dbReference type="GO" id="GO:0016020">
    <property type="term" value="C:membrane"/>
    <property type="evidence" value="ECO:0007669"/>
    <property type="project" value="UniProtKB-SubCell"/>
</dbReference>